<keyword evidence="2 5" id="KW-0732">Signal</keyword>
<dbReference type="GO" id="GO:0005783">
    <property type="term" value="C:endoplasmic reticulum"/>
    <property type="evidence" value="ECO:0007669"/>
    <property type="project" value="UniProtKB-SubCell"/>
</dbReference>
<dbReference type="Proteomes" id="UP000245946">
    <property type="component" value="Unassembled WGS sequence"/>
</dbReference>
<dbReference type="Gene3D" id="1.25.40.10">
    <property type="entry name" value="Tetratricopeptide repeat domain"/>
    <property type="match status" value="1"/>
</dbReference>
<feature type="domain" description="J" evidence="6">
    <location>
        <begin position="444"/>
        <end position="505"/>
    </location>
</feature>
<keyword evidence="3" id="KW-0256">Endoplasmic reticulum</keyword>
<comment type="subcellular location">
    <subcellularLocation>
        <location evidence="1">Endoplasmic reticulum</location>
    </subcellularLocation>
</comment>
<dbReference type="RefSeq" id="XP_025597641.1">
    <property type="nucleotide sequence ID" value="XM_025740603.1"/>
</dbReference>
<gene>
    <name evidence="7" type="ORF">FA09DRAFT_309260</name>
</gene>
<evidence type="ECO:0000313" key="7">
    <source>
        <dbReference type="EMBL" id="PWN97362.1"/>
    </source>
</evidence>
<dbReference type="PROSITE" id="PS50076">
    <property type="entry name" value="DNAJ_2"/>
    <property type="match status" value="1"/>
</dbReference>
<dbReference type="PANTHER" id="PTHR44140">
    <property type="entry name" value="LD25575P"/>
    <property type="match status" value="1"/>
</dbReference>
<dbReference type="GO" id="GO:0051787">
    <property type="term" value="F:misfolded protein binding"/>
    <property type="evidence" value="ECO:0007669"/>
    <property type="project" value="TreeGrafter"/>
</dbReference>
<dbReference type="InterPro" id="IPR011990">
    <property type="entry name" value="TPR-like_helical_dom_sf"/>
</dbReference>
<dbReference type="CDD" id="cd06257">
    <property type="entry name" value="DnaJ"/>
    <property type="match status" value="1"/>
</dbReference>
<dbReference type="InterPro" id="IPR051727">
    <property type="entry name" value="DnaJ_C3_Co-chaperones"/>
</dbReference>
<dbReference type="STRING" id="58919.A0A316Z8U4"/>
<feature type="chain" id="PRO_5016414898" evidence="5">
    <location>
        <begin position="20"/>
        <end position="555"/>
    </location>
</feature>
<evidence type="ECO:0000313" key="8">
    <source>
        <dbReference type="Proteomes" id="UP000245946"/>
    </source>
</evidence>
<proteinExistence type="predicted"/>
<reference evidence="7 8" key="1">
    <citation type="journal article" date="2018" name="Mol. Biol. Evol.">
        <title>Broad Genomic Sampling Reveals a Smut Pathogenic Ancestry of the Fungal Clade Ustilaginomycotina.</title>
        <authorList>
            <person name="Kijpornyongpan T."/>
            <person name="Mondo S.J."/>
            <person name="Barry K."/>
            <person name="Sandor L."/>
            <person name="Lee J."/>
            <person name="Lipzen A."/>
            <person name="Pangilinan J."/>
            <person name="LaButti K."/>
            <person name="Hainaut M."/>
            <person name="Henrissat B."/>
            <person name="Grigoriev I.V."/>
            <person name="Spatafora J.W."/>
            <person name="Aime M.C."/>
        </authorList>
    </citation>
    <scope>NUCLEOTIDE SEQUENCE [LARGE SCALE GENOMIC DNA]</scope>
    <source>
        <strain evidence="7 8">MCA 4186</strain>
    </source>
</reference>
<dbReference type="PRINTS" id="PR00625">
    <property type="entry name" value="JDOMAIN"/>
</dbReference>
<evidence type="ECO:0000256" key="1">
    <source>
        <dbReference type="ARBA" id="ARBA00004240"/>
    </source>
</evidence>
<organism evidence="7 8">
    <name type="scientific">Tilletiopsis washingtonensis</name>
    <dbReference type="NCBI Taxonomy" id="58919"/>
    <lineage>
        <taxon>Eukaryota</taxon>
        <taxon>Fungi</taxon>
        <taxon>Dikarya</taxon>
        <taxon>Basidiomycota</taxon>
        <taxon>Ustilaginomycotina</taxon>
        <taxon>Exobasidiomycetes</taxon>
        <taxon>Entylomatales</taxon>
        <taxon>Entylomatales incertae sedis</taxon>
        <taxon>Tilletiopsis</taxon>
    </lineage>
</organism>
<dbReference type="Pfam" id="PF00226">
    <property type="entry name" value="DnaJ"/>
    <property type="match status" value="1"/>
</dbReference>
<dbReference type="GeneID" id="37268149"/>
<dbReference type="PANTHER" id="PTHR44140:SF2">
    <property type="entry name" value="LD25575P"/>
    <property type="match status" value="1"/>
</dbReference>
<evidence type="ECO:0000256" key="3">
    <source>
        <dbReference type="ARBA" id="ARBA00022824"/>
    </source>
</evidence>
<dbReference type="InterPro" id="IPR001623">
    <property type="entry name" value="DnaJ_domain"/>
</dbReference>
<feature type="signal peptide" evidence="5">
    <location>
        <begin position="1"/>
        <end position="19"/>
    </location>
</feature>
<keyword evidence="8" id="KW-1185">Reference proteome</keyword>
<dbReference type="EMBL" id="KZ819295">
    <property type="protein sequence ID" value="PWN97362.1"/>
    <property type="molecule type" value="Genomic_DNA"/>
</dbReference>
<evidence type="ECO:0000256" key="4">
    <source>
        <dbReference type="SAM" id="MobiDB-lite"/>
    </source>
</evidence>
<dbReference type="AlphaFoldDB" id="A0A316Z8U4"/>
<dbReference type="InterPro" id="IPR036869">
    <property type="entry name" value="J_dom_sf"/>
</dbReference>
<dbReference type="InterPro" id="IPR019734">
    <property type="entry name" value="TPR_rpt"/>
</dbReference>
<evidence type="ECO:0000256" key="5">
    <source>
        <dbReference type="SAM" id="SignalP"/>
    </source>
</evidence>
<dbReference type="GO" id="GO:0051087">
    <property type="term" value="F:protein-folding chaperone binding"/>
    <property type="evidence" value="ECO:0007669"/>
    <property type="project" value="TreeGrafter"/>
</dbReference>
<feature type="region of interest" description="Disordered" evidence="4">
    <location>
        <begin position="499"/>
        <end position="527"/>
    </location>
</feature>
<dbReference type="Gene3D" id="1.10.287.110">
    <property type="entry name" value="DnaJ domain"/>
    <property type="match status" value="1"/>
</dbReference>
<sequence length="555" mass="59112">MRLLLLSLLLVTLAQLIAGDAGAAAAPPSAAEQLRLGTAHLTSGRASAALAAFDAALAVELASSSGASYLTHFRRATALLSLGRTGAALQALDAALALNSHFAAAHLERARALTKDGQLDAAAAALKQYVASKPGDAAALALQASLSRAGDARRAAQKALADVRKAAAKQRPLDAAGRARADECARNAAAVLEVAPGELEVRRWRAECCAEKEEFDEALADWSRIAHLSPSPSLLLRLSSLSYYILSTHDSGLRTSALVHLKSCLNSDPDNGRCARAHRRLRAFEKSLKKAQGFAESGAWRPVLSALRGGKVGGLGLIEDVTAAIQADAAIAEGDSEPILPVQLRDPLAHSALLHELRALHCRAYFELDELAKAKPFCEAVLARDPDNAFALAARGEEHLAAERYEDAVRDLEKALQTAGGQDRGLHARLQKAQKRLKLSKTKDYYAVLSVPRTASAAEIKKAFRKAAKIHHPDKGGSPEKMAQVNEAFGVLGNQELRDRYDAGDDPNDPAGGQGGFANPFQQGGHPFQQFFQQQGGSPFGNHFGGQRQQFHFNF</sequence>
<dbReference type="SUPFAM" id="SSF46565">
    <property type="entry name" value="Chaperone J-domain"/>
    <property type="match status" value="1"/>
</dbReference>
<evidence type="ECO:0000259" key="6">
    <source>
        <dbReference type="PROSITE" id="PS50076"/>
    </source>
</evidence>
<name>A0A316Z8U4_9BASI</name>
<evidence type="ECO:0000256" key="2">
    <source>
        <dbReference type="ARBA" id="ARBA00022729"/>
    </source>
</evidence>
<accession>A0A316Z8U4</accession>
<dbReference type="GO" id="GO:0034975">
    <property type="term" value="P:protein folding in endoplasmic reticulum"/>
    <property type="evidence" value="ECO:0007669"/>
    <property type="project" value="TreeGrafter"/>
</dbReference>
<dbReference type="SMART" id="SM00028">
    <property type="entry name" value="TPR"/>
    <property type="match status" value="6"/>
</dbReference>
<dbReference type="SUPFAM" id="SSF48452">
    <property type="entry name" value="TPR-like"/>
    <property type="match status" value="2"/>
</dbReference>
<protein>
    <submittedName>
        <fullName evidence="7">TPR-like protein</fullName>
    </submittedName>
</protein>
<dbReference type="OrthoDB" id="1726119at2759"/>
<dbReference type="Pfam" id="PF13432">
    <property type="entry name" value="TPR_16"/>
    <property type="match status" value="1"/>
</dbReference>
<dbReference type="SMART" id="SM00271">
    <property type="entry name" value="DnaJ"/>
    <property type="match status" value="1"/>
</dbReference>